<dbReference type="Pfam" id="PF03772">
    <property type="entry name" value="Competence"/>
    <property type="match status" value="1"/>
</dbReference>
<feature type="transmembrane region" description="Helical" evidence="6">
    <location>
        <begin position="485"/>
        <end position="503"/>
    </location>
</feature>
<evidence type="ECO:0000256" key="2">
    <source>
        <dbReference type="ARBA" id="ARBA00022475"/>
    </source>
</evidence>
<dbReference type="RefSeq" id="WP_194183362.1">
    <property type="nucleotide sequence ID" value="NZ_JADGIK010000006.1"/>
</dbReference>
<dbReference type="Pfam" id="PF13567">
    <property type="entry name" value="DUF4131"/>
    <property type="match status" value="1"/>
</dbReference>
<accession>A0A8J7KAR2</accession>
<feature type="transmembrane region" description="Helical" evidence="6">
    <location>
        <begin position="312"/>
        <end position="329"/>
    </location>
</feature>
<feature type="transmembrane region" description="Helical" evidence="6">
    <location>
        <begin position="428"/>
        <end position="446"/>
    </location>
</feature>
<evidence type="ECO:0000256" key="1">
    <source>
        <dbReference type="ARBA" id="ARBA00004651"/>
    </source>
</evidence>
<protein>
    <submittedName>
        <fullName evidence="9">ComEC/Rec2 family competence protein</fullName>
    </submittedName>
</protein>
<dbReference type="GO" id="GO:0005886">
    <property type="term" value="C:plasma membrane"/>
    <property type="evidence" value="ECO:0007669"/>
    <property type="project" value="UniProtKB-SubCell"/>
</dbReference>
<keyword evidence="10" id="KW-1185">Reference proteome</keyword>
<keyword evidence="3 6" id="KW-0812">Transmembrane</keyword>
<dbReference type="EMBL" id="JADGIK010000006">
    <property type="protein sequence ID" value="MBF0597820.1"/>
    <property type="molecule type" value="Genomic_DNA"/>
</dbReference>
<organism evidence="9 10">
    <name type="scientific">Faecalibacter rhinopitheci</name>
    <dbReference type="NCBI Taxonomy" id="2779678"/>
    <lineage>
        <taxon>Bacteria</taxon>
        <taxon>Pseudomonadati</taxon>
        <taxon>Bacteroidota</taxon>
        <taxon>Flavobacteriia</taxon>
        <taxon>Flavobacteriales</taxon>
        <taxon>Weeksellaceae</taxon>
        <taxon>Faecalibacter</taxon>
    </lineage>
</organism>
<evidence type="ECO:0000256" key="4">
    <source>
        <dbReference type="ARBA" id="ARBA00022989"/>
    </source>
</evidence>
<feature type="domain" description="DUF4131" evidence="8">
    <location>
        <begin position="33"/>
        <end position="169"/>
    </location>
</feature>
<feature type="transmembrane region" description="Helical" evidence="6">
    <location>
        <begin position="267"/>
        <end position="283"/>
    </location>
</feature>
<evidence type="ECO:0000259" key="7">
    <source>
        <dbReference type="Pfam" id="PF03772"/>
    </source>
</evidence>
<dbReference type="Proteomes" id="UP000608754">
    <property type="component" value="Unassembled WGS sequence"/>
</dbReference>
<dbReference type="NCBIfam" id="TIGR00360">
    <property type="entry name" value="ComEC_N-term"/>
    <property type="match status" value="1"/>
</dbReference>
<name>A0A8J7KAR2_9FLAO</name>
<dbReference type="InterPro" id="IPR052159">
    <property type="entry name" value="Competence_DNA_uptake"/>
</dbReference>
<evidence type="ECO:0000313" key="9">
    <source>
        <dbReference type="EMBL" id="MBF0597820.1"/>
    </source>
</evidence>
<dbReference type="PANTHER" id="PTHR30619:SF1">
    <property type="entry name" value="RECOMBINATION PROTEIN 2"/>
    <property type="match status" value="1"/>
</dbReference>
<reference evidence="9" key="1">
    <citation type="submission" date="2020-10" db="EMBL/GenBank/DDBJ databases">
        <authorList>
            <person name="Lu T."/>
            <person name="Wang Q."/>
            <person name="Han X."/>
        </authorList>
    </citation>
    <scope>NUCLEOTIDE SEQUENCE</scope>
    <source>
        <strain evidence="9">WQ 117</strain>
    </source>
</reference>
<comment type="subcellular location">
    <subcellularLocation>
        <location evidence="1">Cell membrane</location>
        <topology evidence="1">Multi-pass membrane protein</topology>
    </subcellularLocation>
</comment>
<feature type="transmembrane region" description="Helical" evidence="6">
    <location>
        <begin position="458"/>
        <end position="479"/>
    </location>
</feature>
<keyword evidence="2" id="KW-1003">Cell membrane</keyword>
<feature type="transmembrane region" description="Helical" evidence="6">
    <location>
        <begin position="228"/>
        <end position="255"/>
    </location>
</feature>
<feature type="domain" description="ComEC/Rec2-related protein" evidence="7">
    <location>
        <begin position="212"/>
        <end position="474"/>
    </location>
</feature>
<proteinExistence type="predicted"/>
<evidence type="ECO:0000256" key="3">
    <source>
        <dbReference type="ARBA" id="ARBA00022692"/>
    </source>
</evidence>
<feature type="transmembrane region" description="Helical" evidence="6">
    <location>
        <begin position="394"/>
        <end position="422"/>
    </location>
</feature>
<keyword evidence="4 6" id="KW-1133">Transmembrane helix</keyword>
<keyword evidence="5 6" id="KW-0472">Membrane</keyword>
<feature type="transmembrane region" description="Helical" evidence="6">
    <location>
        <begin position="335"/>
        <end position="352"/>
    </location>
</feature>
<evidence type="ECO:0000259" key="8">
    <source>
        <dbReference type="Pfam" id="PF13567"/>
    </source>
</evidence>
<evidence type="ECO:0000256" key="5">
    <source>
        <dbReference type="ARBA" id="ARBA00023136"/>
    </source>
</evidence>
<feature type="transmembrane region" description="Helical" evidence="6">
    <location>
        <begin position="30"/>
        <end position="46"/>
    </location>
</feature>
<comment type="caution">
    <text evidence="9">The sequence shown here is derived from an EMBL/GenBank/DDBJ whole genome shotgun (WGS) entry which is preliminary data.</text>
</comment>
<dbReference type="PANTHER" id="PTHR30619">
    <property type="entry name" value="DNA INTERNALIZATION/COMPETENCE PROTEIN COMEC/REC2"/>
    <property type="match status" value="1"/>
</dbReference>
<sequence length="667" mass="77663">MKNHLFSFLTICLAIGIFISDSWINYANLRIYFIFLLFTLFFNQLIKNHIFKTIGFCVQFILLGIILHTTINAPANEPYIPAKEKKVAQYVIIENYKASAKYLKFKGRNLVNGNVGLLHVEDKNLKIYPKDTLVIYGNTYELNEAKNPYQFNYSMFLKKQKINHTIYVEHVLKHKSNHSHWKKIATKSKENIRILLEKAGYSLEARSIISSMLLGDRSEISQELNDSYIATGVVHILSISGLHVVMIFMILQFILKPLLYLRNGKKIRIIIALLIIWLFAFYVDMLPPVFRSALMISIYYTSELLKRPKNIFHTISLSAFIILLIQPNYLFDVGFQLSFSAVFFIVWLNPIYKKLYKPKNKKVKYFYDLSTTSISAQLGTMPFATYYFNQFSGLFLFGNVFLVPASFLMILGAILAIILVLLNIQLTLYVNFFNAFIYYSNAYIKWLASHETMIMKQVYISPFIAFLIIIILIAIKPLILYKSKVSLYVIVACLLGIQINRYMDFNSIKNSNEVIIFHQYRTSLIGIRNGHELTILHAHNLDSSQTKQYIIRPYQIHQRIKHTTYIALDSVYENNYFHKTKSFLFVNNETYFIGENLSKNPENVDYILVRNSSYKPEDLKDLKQIKRVIADGSNYPSYISEMDSILKLNNHSILWNTSEKGSFQIRF</sequence>
<dbReference type="InterPro" id="IPR004477">
    <property type="entry name" value="ComEC_N"/>
</dbReference>
<evidence type="ECO:0000256" key="6">
    <source>
        <dbReference type="SAM" id="Phobius"/>
    </source>
</evidence>
<dbReference type="AlphaFoldDB" id="A0A8J7KAR2"/>
<gene>
    <name evidence="9" type="ORF">IM532_10230</name>
</gene>
<evidence type="ECO:0000313" key="10">
    <source>
        <dbReference type="Proteomes" id="UP000608754"/>
    </source>
</evidence>
<dbReference type="InterPro" id="IPR025405">
    <property type="entry name" value="DUF4131"/>
</dbReference>